<accession>A0ABV2QJ02</accession>
<dbReference type="Proteomes" id="UP001549257">
    <property type="component" value="Unassembled WGS sequence"/>
</dbReference>
<gene>
    <name evidence="2" type="ORF">ABIE21_000502</name>
</gene>
<protein>
    <submittedName>
        <fullName evidence="2">Uncharacterized protein</fullName>
    </submittedName>
</protein>
<feature type="transmembrane region" description="Helical" evidence="1">
    <location>
        <begin position="51"/>
        <end position="74"/>
    </location>
</feature>
<comment type="caution">
    <text evidence="2">The sequence shown here is derived from an EMBL/GenBank/DDBJ whole genome shotgun (WGS) entry which is preliminary data.</text>
</comment>
<evidence type="ECO:0000256" key="1">
    <source>
        <dbReference type="SAM" id="Phobius"/>
    </source>
</evidence>
<evidence type="ECO:0000313" key="2">
    <source>
        <dbReference type="EMBL" id="MET4581012.1"/>
    </source>
</evidence>
<keyword evidence="1" id="KW-1133">Transmembrane helix</keyword>
<sequence length="206" mass="20977">MTSPGERLHETLLEPVSPAVHQALMSASAEAEAQAGGGRSGLHFRRISGRALGIIAGVTLSGAVIAAAAVPFALDVLFPPPVSTSFTFESGTVCDVDIKVTPDFATSDSPEAAMDVAQRFISTLDVSALPIQRALDHPSGERSASLEADKAASDAGEAAGLPDVVASPYAAESSAVSDTVVTAIWAELADKGMQGGVSIESRISCK</sequence>
<organism evidence="2 3">
    <name type="scientific">Conyzicola nivalis</name>
    <dbReference type="NCBI Taxonomy" id="1477021"/>
    <lineage>
        <taxon>Bacteria</taxon>
        <taxon>Bacillati</taxon>
        <taxon>Actinomycetota</taxon>
        <taxon>Actinomycetes</taxon>
        <taxon>Micrococcales</taxon>
        <taxon>Microbacteriaceae</taxon>
        <taxon>Conyzicola</taxon>
    </lineage>
</organism>
<proteinExistence type="predicted"/>
<keyword evidence="1" id="KW-0472">Membrane</keyword>
<keyword evidence="3" id="KW-1185">Reference proteome</keyword>
<reference evidence="2 3" key="1">
    <citation type="submission" date="2024-06" db="EMBL/GenBank/DDBJ databases">
        <title>Sorghum-associated microbial communities from plants grown in Nebraska, USA.</title>
        <authorList>
            <person name="Schachtman D."/>
        </authorList>
    </citation>
    <scope>NUCLEOTIDE SEQUENCE [LARGE SCALE GENOMIC DNA]</scope>
    <source>
        <strain evidence="2 3">2857</strain>
    </source>
</reference>
<dbReference type="EMBL" id="JBEPSJ010000001">
    <property type="protein sequence ID" value="MET4581012.1"/>
    <property type="molecule type" value="Genomic_DNA"/>
</dbReference>
<evidence type="ECO:0000313" key="3">
    <source>
        <dbReference type="Proteomes" id="UP001549257"/>
    </source>
</evidence>
<name>A0ABV2QJ02_9MICO</name>
<dbReference type="RefSeq" id="WP_354023208.1">
    <property type="nucleotide sequence ID" value="NZ_JBEPSJ010000001.1"/>
</dbReference>
<keyword evidence="1" id="KW-0812">Transmembrane</keyword>